<feature type="compositionally biased region" description="Basic and acidic residues" evidence="1">
    <location>
        <begin position="31"/>
        <end position="106"/>
    </location>
</feature>
<protein>
    <submittedName>
        <fullName evidence="3">Hydrolase, alpha/beta fold family protein</fullName>
    </submittedName>
</protein>
<organism evidence="3 4">
    <name type="scientific">Photobacterium angustum (strain S14 / CCUG 15956)</name>
    <name type="common">Vibrio sp. (strain S14 / CCUG 15956)</name>
    <dbReference type="NCBI Taxonomy" id="314292"/>
    <lineage>
        <taxon>Bacteria</taxon>
        <taxon>Pseudomonadati</taxon>
        <taxon>Pseudomonadota</taxon>
        <taxon>Gammaproteobacteria</taxon>
        <taxon>Vibrionales</taxon>
        <taxon>Vibrionaceae</taxon>
        <taxon>Photobacterium</taxon>
    </lineage>
</organism>
<dbReference type="eggNOG" id="COG0740">
    <property type="taxonomic scope" value="Bacteria"/>
</dbReference>
<keyword evidence="3" id="KW-0378">Hydrolase</keyword>
<proteinExistence type="predicted"/>
<accession>Q1ZVK5</accession>
<gene>
    <name evidence="3" type="ORF">VAS14_12099</name>
</gene>
<dbReference type="GO" id="GO:0016787">
    <property type="term" value="F:hydrolase activity"/>
    <property type="evidence" value="ECO:0007669"/>
    <property type="project" value="UniProtKB-KW"/>
</dbReference>
<sequence>MTSYKKLILASSLILLAGCNSGSGSQTSTTEHSKTPTTEHSKTPTTEHSKTPTTEHSKTPTTEHSKTPTTEHSKTPTTEHSKTPTTEHSKTPTTEHSKTPTTEHSKTPTTKKVTKPVADYNFTDEELRKLARERIEVLKSVKLTYDGQVYSQMLFGEGLDDNRAIIRLMNENNDTVDLMIDRNEKAECIIYNDNTKNKVKFDCGKDKQSVGNETTLIMAKLATLEYNNDDFEYLSHIGSTVLTAINEGDGVDIETSAAFKDFLHDIFGKDVSEYDQNSSTLGVSTLLQLGSIVHTYEGREMMLKFDNIINGSVDDDVNMYTGLMIRNNEINTMITKNGSVFSGGTDLFSAGVVRILERKAPIDVIELNKQVGVHSWSDGKKTAKEIPYSDVSHRKQATYFKTMLGDKGVDFYMYMLDSAPASGEHWVTMKESKKYNLISGILD</sequence>
<dbReference type="EMBL" id="AAOJ01000001">
    <property type="protein sequence ID" value="EAS66055.1"/>
    <property type="molecule type" value="Genomic_DNA"/>
</dbReference>
<feature type="region of interest" description="Disordered" evidence="1">
    <location>
        <begin position="21"/>
        <end position="114"/>
    </location>
</feature>
<dbReference type="PANTHER" id="PTHR47641:SF10">
    <property type="entry name" value="SERINE-RICH 25 KDA ANTIGEN PROTEIN"/>
    <property type="match status" value="1"/>
</dbReference>
<dbReference type="Proteomes" id="UP000001603">
    <property type="component" value="Unassembled WGS sequence"/>
</dbReference>
<evidence type="ECO:0000256" key="2">
    <source>
        <dbReference type="SAM" id="SignalP"/>
    </source>
</evidence>
<evidence type="ECO:0000256" key="1">
    <source>
        <dbReference type="SAM" id="MobiDB-lite"/>
    </source>
</evidence>
<reference evidence="3 4" key="1">
    <citation type="journal article" date="2009" name="Proc. Natl. Acad. Sci. U.S.A.">
        <title>The genomic basis of trophic strategy in marine bacteria.</title>
        <authorList>
            <person name="Lauro F.M."/>
            <person name="McDougald D."/>
            <person name="Thomas T."/>
            <person name="Williams T.J."/>
            <person name="Egan S."/>
            <person name="Rice S."/>
            <person name="DeMaere M.Z."/>
            <person name="Ting L."/>
            <person name="Ertan H."/>
            <person name="Johnson J."/>
            <person name="Ferriera S."/>
            <person name="Lapidus A."/>
            <person name="Anderson I."/>
            <person name="Kyrpides N."/>
            <person name="Munk A.C."/>
            <person name="Detter C."/>
            <person name="Han C.S."/>
            <person name="Brown M.V."/>
            <person name="Robb F.T."/>
            <person name="Kjelleberg S."/>
            <person name="Cavicchioli R."/>
        </authorList>
    </citation>
    <scope>NUCLEOTIDE SEQUENCE [LARGE SCALE GENOMIC DNA]</scope>
    <source>
        <strain evidence="3 4">S14</strain>
    </source>
</reference>
<dbReference type="AlphaFoldDB" id="Q1ZVK5"/>
<feature type="signal peptide" evidence="2">
    <location>
        <begin position="1"/>
        <end position="17"/>
    </location>
</feature>
<evidence type="ECO:0000313" key="3">
    <source>
        <dbReference type="EMBL" id="EAS66055.1"/>
    </source>
</evidence>
<keyword evidence="2" id="KW-0732">Signal</keyword>
<dbReference type="PROSITE" id="PS51257">
    <property type="entry name" value="PROKAR_LIPOPROTEIN"/>
    <property type="match status" value="1"/>
</dbReference>
<dbReference type="OrthoDB" id="6198264at2"/>
<comment type="caution">
    <text evidence="3">The sequence shown here is derived from an EMBL/GenBank/DDBJ whole genome shotgun (WGS) entry which is preliminary data.</text>
</comment>
<dbReference type="RefSeq" id="WP_005365216.1">
    <property type="nucleotide sequence ID" value="NZ_CH902599.1"/>
</dbReference>
<dbReference type="HOGENOM" id="CLU_050200_0_0_6"/>
<evidence type="ECO:0000313" key="4">
    <source>
        <dbReference type="Proteomes" id="UP000001603"/>
    </source>
</evidence>
<dbReference type="PANTHER" id="PTHR47641">
    <property type="entry name" value="PERIAXIN-LIKE"/>
    <property type="match status" value="1"/>
</dbReference>
<feature type="chain" id="PRO_5004198820" evidence="2">
    <location>
        <begin position="18"/>
        <end position="443"/>
    </location>
</feature>
<name>Q1ZVK5_PHOAS</name>